<accession>A0AAP0HUS1</accession>
<organism evidence="1 2">
    <name type="scientific">Stephania japonica</name>
    <dbReference type="NCBI Taxonomy" id="461633"/>
    <lineage>
        <taxon>Eukaryota</taxon>
        <taxon>Viridiplantae</taxon>
        <taxon>Streptophyta</taxon>
        <taxon>Embryophyta</taxon>
        <taxon>Tracheophyta</taxon>
        <taxon>Spermatophyta</taxon>
        <taxon>Magnoliopsida</taxon>
        <taxon>Ranunculales</taxon>
        <taxon>Menispermaceae</taxon>
        <taxon>Menispermoideae</taxon>
        <taxon>Cissampelideae</taxon>
        <taxon>Stephania</taxon>
    </lineage>
</organism>
<dbReference type="EMBL" id="JBBNAE010000009">
    <property type="protein sequence ID" value="KAK9096660.1"/>
    <property type="molecule type" value="Genomic_DNA"/>
</dbReference>
<evidence type="ECO:0000313" key="1">
    <source>
        <dbReference type="EMBL" id="KAK9096660.1"/>
    </source>
</evidence>
<name>A0AAP0HUS1_9MAGN</name>
<sequence length="121" mass="13600">MRLQSGELQKIPMLMATVGGLETLILDDTFASQMQQLLGNMLQEKDLEPPRSVMEVRSVLYTRPQFLVLASRPQIGTRQASFVLGDWDKKLSIIHSEVNQMTNGACTTSRISFTWKKSNVA</sequence>
<keyword evidence="2" id="KW-1185">Reference proteome</keyword>
<dbReference type="AlphaFoldDB" id="A0AAP0HUS1"/>
<dbReference type="PANTHER" id="PTHR31110">
    <property type="entry name" value="PESTICIDAL CRYSTAL CRY8BA PROTEIN"/>
    <property type="match status" value="1"/>
</dbReference>
<dbReference type="PANTHER" id="PTHR31110:SF2">
    <property type="entry name" value="PESTICIDAL CRYSTAL CRY8BA PROTEIN"/>
    <property type="match status" value="1"/>
</dbReference>
<proteinExistence type="predicted"/>
<dbReference type="Proteomes" id="UP001417504">
    <property type="component" value="Unassembled WGS sequence"/>
</dbReference>
<protein>
    <submittedName>
        <fullName evidence="1">Uncharacterized protein</fullName>
    </submittedName>
</protein>
<gene>
    <name evidence="1" type="ORF">Sjap_022157</name>
</gene>
<comment type="caution">
    <text evidence="1">The sequence shown here is derived from an EMBL/GenBank/DDBJ whole genome shotgun (WGS) entry which is preliminary data.</text>
</comment>
<evidence type="ECO:0000313" key="2">
    <source>
        <dbReference type="Proteomes" id="UP001417504"/>
    </source>
</evidence>
<reference evidence="1 2" key="1">
    <citation type="submission" date="2024-01" db="EMBL/GenBank/DDBJ databases">
        <title>Genome assemblies of Stephania.</title>
        <authorList>
            <person name="Yang L."/>
        </authorList>
    </citation>
    <scope>NUCLEOTIDE SEQUENCE [LARGE SCALE GENOMIC DNA]</scope>
    <source>
        <strain evidence="1">QJT</strain>
        <tissue evidence="1">Leaf</tissue>
    </source>
</reference>